<feature type="transmembrane region" description="Helical" evidence="2">
    <location>
        <begin position="71"/>
        <end position="91"/>
    </location>
</feature>
<gene>
    <name evidence="3" type="ORF">LY71_11823</name>
</gene>
<evidence type="ECO:0000313" key="4">
    <source>
        <dbReference type="Proteomes" id="UP000239210"/>
    </source>
</evidence>
<feature type="transmembrane region" description="Helical" evidence="2">
    <location>
        <begin position="112"/>
        <end position="131"/>
    </location>
</feature>
<evidence type="ECO:0000313" key="3">
    <source>
        <dbReference type="EMBL" id="PRY42075.1"/>
    </source>
</evidence>
<dbReference type="AlphaFoldDB" id="A0A2T0T8W5"/>
<evidence type="ECO:0000256" key="2">
    <source>
        <dbReference type="SAM" id="Phobius"/>
    </source>
</evidence>
<dbReference type="OrthoDB" id="3496044at2"/>
<feature type="transmembrane region" description="Helical" evidence="2">
    <location>
        <begin position="293"/>
        <end position="318"/>
    </location>
</feature>
<dbReference type="Proteomes" id="UP000239210">
    <property type="component" value="Unassembled WGS sequence"/>
</dbReference>
<keyword evidence="2" id="KW-1133">Transmembrane helix</keyword>
<feature type="transmembrane region" description="Helical" evidence="2">
    <location>
        <begin position="454"/>
        <end position="475"/>
    </location>
</feature>
<dbReference type="NCBIfam" id="NF037982">
    <property type="entry name" value="Nramp_1"/>
    <property type="match status" value="1"/>
</dbReference>
<name>A0A2T0T8W5_9ACTN</name>
<feature type="transmembrane region" description="Helical" evidence="2">
    <location>
        <begin position="393"/>
        <end position="411"/>
    </location>
</feature>
<feature type="transmembrane region" description="Helical" evidence="2">
    <location>
        <begin position="180"/>
        <end position="201"/>
    </location>
</feature>
<feature type="transmembrane region" description="Helical" evidence="2">
    <location>
        <begin position="151"/>
        <end position="173"/>
    </location>
</feature>
<keyword evidence="2" id="KW-0472">Membrane</keyword>
<feature type="region of interest" description="Disordered" evidence="1">
    <location>
        <begin position="1"/>
        <end position="34"/>
    </location>
</feature>
<dbReference type="RefSeq" id="WP_106280834.1">
    <property type="nucleotide sequence ID" value="NZ_PVTG01000018.1"/>
</dbReference>
<keyword evidence="2" id="KW-0812">Transmembrane</keyword>
<dbReference type="EMBL" id="PVTG01000018">
    <property type="protein sequence ID" value="PRY42075.1"/>
    <property type="molecule type" value="Genomic_DNA"/>
</dbReference>
<feature type="transmembrane region" description="Helical" evidence="2">
    <location>
        <begin position="221"/>
        <end position="240"/>
    </location>
</feature>
<proteinExistence type="predicted"/>
<reference evidence="3 4" key="1">
    <citation type="submission" date="2018-03" db="EMBL/GenBank/DDBJ databases">
        <title>Genomic Encyclopedia of Archaeal and Bacterial Type Strains, Phase II (KMG-II): from individual species to whole genera.</title>
        <authorList>
            <person name="Goeker M."/>
        </authorList>
    </citation>
    <scope>NUCLEOTIDE SEQUENCE [LARGE SCALE GENOMIC DNA]</scope>
    <source>
        <strain evidence="3 4">DSM 45416</strain>
    </source>
</reference>
<sequence>MTRSDRAGTVGDTPGGDVAGAFPTRHHPRPEVRDLPEEPRRYLRLIGPGIIAAGVGLASGEFILYPYIASQVGLVFVWAALVGLLTQYFLNMEIERYTLATGETALTGFSRFWRHWGLVFALLTYFANLWPGWSTSSATLVTYLVGGEPRWIAIGMLVAIGLILTLAPVVYVALERAQMLKVAAVLVLFAVAAVVAVGAAAWSDVPQVVTRPRIPVEELGFALLLGALAFAGGGGGQNLVQSNWIRDKGFGMGAYVPRLVSPVTGEPEAVPSTGYVFEPTPDNMRRWRGWWRFANVEQLSTFVLITFVTILFTSLLAYSTVFGRDDVANDIGFIEIEGQVLGERVGTWFQYFFWAVGAFALFAAALGIVDYTSRLAADVIKTSYARDANESKVYSGLVWGLIAIGVVVLLAGLDQPLVLLVISAVVGGFMMFVYAGLLILVNRKVLPAPVRVRGVRLAALVWAVLLFGTLSVLTFRAQLQTLFGG</sequence>
<keyword evidence="4" id="KW-1185">Reference proteome</keyword>
<feature type="transmembrane region" description="Helical" evidence="2">
    <location>
        <begin position="417"/>
        <end position="442"/>
    </location>
</feature>
<protein>
    <submittedName>
        <fullName evidence="3">Mn2+/Fe2+ NRAMP family transporter</fullName>
    </submittedName>
</protein>
<organism evidence="3 4">
    <name type="scientific">Geodermatophilus tzadiensis</name>
    <dbReference type="NCBI Taxonomy" id="1137988"/>
    <lineage>
        <taxon>Bacteria</taxon>
        <taxon>Bacillati</taxon>
        <taxon>Actinomycetota</taxon>
        <taxon>Actinomycetes</taxon>
        <taxon>Geodermatophilales</taxon>
        <taxon>Geodermatophilaceae</taxon>
        <taxon>Geodermatophilus</taxon>
    </lineage>
</organism>
<feature type="transmembrane region" description="Helical" evidence="2">
    <location>
        <begin position="42"/>
        <end position="65"/>
    </location>
</feature>
<evidence type="ECO:0000256" key="1">
    <source>
        <dbReference type="SAM" id="MobiDB-lite"/>
    </source>
</evidence>
<accession>A0A2T0T8W5</accession>
<comment type="caution">
    <text evidence="3">The sequence shown here is derived from an EMBL/GenBank/DDBJ whole genome shotgun (WGS) entry which is preliminary data.</text>
</comment>
<feature type="transmembrane region" description="Helical" evidence="2">
    <location>
        <begin position="351"/>
        <end position="372"/>
    </location>
</feature>